<dbReference type="PANTHER" id="PTHR15286">
    <property type="entry name" value="RAS-ASSOCIATING DOMAIN CONTAINING PROTEIN"/>
    <property type="match status" value="1"/>
</dbReference>
<evidence type="ECO:0000256" key="2">
    <source>
        <dbReference type="SAM" id="MobiDB-lite"/>
    </source>
</evidence>
<feature type="compositionally biased region" description="Gly residues" evidence="2">
    <location>
        <begin position="149"/>
        <end position="163"/>
    </location>
</feature>
<name>A0AAJ7X0N5_PETMA</name>
<dbReference type="RefSeq" id="XP_032815678.1">
    <property type="nucleotide sequence ID" value="XM_032959787.1"/>
</dbReference>
<dbReference type="Proteomes" id="UP001318040">
    <property type="component" value="Chromosome 24"/>
</dbReference>
<dbReference type="InterPro" id="IPR033593">
    <property type="entry name" value="N-RASSF"/>
</dbReference>
<evidence type="ECO:0000313" key="4">
    <source>
        <dbReference type="Proteomes" id="UP001318040"/>
    </source>
</evidence>
<dbReference type="SMART" id="SM00314">
    <property type="entry name" value="RA"/>
    <property type="match status" value="1"/>
</dbReference>
<protein>
    <submittedName>
        <fullName evidence="5">Ras association domain-containing protein 8-like</fullName>
    </submittedName>
</protein>
<reference evidence="5" key="1">
    <citation type="submission" date="2025-08" db="UniProtKB">
        <authorList>
            <consortium name="RefSeq"/>
        </authorList>
    </citation>
    <scope>IDENTIFICATION</scope>
    <source>
        <tissue evidence="5">Sperm</tissue>
    </source>
</reference>
<sequence length="426" mass="46691">MELKVWVEGVPRVVCGVTDATTCHDVVIALAQALGRTGRYTLIERWRDTERHLCPGESLAAALAAWGQHSADVQLLLRRTGPGREQDPGPGRAFPHQSLPHQGRPRPAEAGARATVVAPEPESDSLRRREVMRKSLTFTPGIRKLLEKAGGGRGHGEPAGGPGAPAPPARPDELKRLVRLQNERLRDVETRIDASDAELRRWEERDARSVGADDEDDDDDDDGREDGGAVAAVAKEAAQLEAEIARNEREEAALEAEWRRETEREAELAQRLSEARERARTAGEAARHRTEEARRLEAEVAAVQQRGAERGAADLRARLAEVEREARSLDGSLVVVHCSLEEAARSLRDKEGEAERLGRELRQLHLQQFIAQTGSRVTVLSEPPDDATAVAVDAGSVSREPRLVPPAPHVLHTSLLSSFNPESIYV</sequence>
<dbReference type="InterPro" id="IPR048945">
    <property type="entry name" value="RASSF8/10_RA"/>
</dbReference>
<dbReference type="Pfam" id="PF21712">
    <property type="entry name" value="RASSF8-10_RA"/>
    <property type="match status" value="1"/>
</dbReference>
<dbReference type="InterPro" id="IPR029071">
    <property type="entry name" value="Ubiquitin-like_domsf"/>
</dbReference>
<dbReference type="GeneID" id="116945468"/>
<dbReference type="KEGG" id="pmrn:116945468"/>
<feature type="domain" description="Ras-associating" evidence="3">
    <location>
        <begin position="1"/>
        <end position="82"/>
    </location>
</feature>
<accession>A0AAJ7X0N5</accession>
<dbReference type="Gene3D" id="3.10.20.90">
    <property type="entry name" value="Phosphatidylinositol 3-kinase Catalytic Subunit, Chain A, domain 1"/>
    <property type="match status" value="1"/>
</dbReference>
<evidence type="ECO:0000259" key="3">
    <source>
        <dbReference type="PROSITE" id="PS50200"/>
    </source>
</evidence>
<evidence type="ECO:0000256" key="1">
    <source>
        <dbReference type="SAM" id="Coils"/>
    </source>
</evidence>
<feature type="region of interest" description="Disordered" evidence="2">
    <location>
        <begin position="193"/>
        <end position="228"/>
    </location>
</feature>
<keyword evidence="1" id="KW-0175">Coiled coil</keyword>
<dbReference type="SUPFAM" id="SSF54236">
    <property type="entry name" value="Ubiquitin-like"/>
    <property type="match status" value="1"/>
</dbReference>
<feature type="compositionally biased region" description="Acidic residues" evidence="2">
    <location>
        <begin position="212"/>
        <end position="224"/>
    </location>
</feature>
<dbReference type="PANTHER" id="PTHR15286:SF6">
    <property type="entry name" value="GH01133P"/>
    <property type="match status" value="1"/>
</dbReference>
<proteinExistence type="predicted"/>
<keyword evidence="4" id="KW-1185">Reference proteome</keyword>
<gene>
    <name evidence="5" type="primary">LOC116945468</name>
</gene>
<dbReference type="InterPro" id="IPR000159">
    <property type="entry name" value="RA_dom"/>
</dbReference>
<organism evidence="4 5">
    <name type="scientific">Petromyzon marinus</name>
    <name type="common">Sea lamprey</name>
    <dbReference type="NCBI Taxonomy" id="7757"/>
    <lineage>
        <taxon>Eukaryota</taxon>
        <taxon>Metazoa</taxon>
        <taxon>Chordata</taxon>
        <taxon>Craniata</taxon>
        <taxon>Vertebrata</taxon>
        <taxon>Cyclostomata</taxon>
        <taxon>Hyperoartia</taxon>
        <taxon>Petromyzontiformes</taxon>
        <taxon>Petromyzontidae</taxon>
        <taxon>Petromyzon</taxon>
    </lineage>
</organism>
<dbReference type="GO" id="GO:0007165">
    <property type="term" value="P:signal transduction"/>
    <property type="evidence" value="ECO:0007669"/>
    <property type="project" value="InterPro"/>
</dbReference>
<evidence type="ECO:0000313" key="5">
    <source>
        <dbReference type="RefSeq" id="XP_032815678.1"/>
    </source>
</evidence>
<feature type="compositionally biased region" description="Basic and acidic residues" evidence="2">
    <location>
        <begin position="193"/>
        <end position="208"/>
    </location>
</feature>
<dbReference type="PROSITE" id="PS50200">
    <property type="entry name" value="RA"/>
    <property type="match status" value="1"/>
</dbReference>
<feature type="coiled-coil region" evidence="1">
    <location>
        <begin position="230"/>
        <end position="257"/>
    </location>
</feature>
<feature type="coiled-coil region" evidence="1">
    <location>
        <begin position="286"/>
        <end position="367"/>
    </location>
</feature>
<dbReference type="AlphaFoldDB" id="A0AAJ7X0N5"/>
<feature type="compositionally biased region" description="Basic and acidic residues" evidence="2">
    <location>
        <begin position="124"/>
        <end position="133"/>
    </location>
</feature>
<feature type="region of interest" description="Disordered" evidence="2">
    <location>
        <begin position="80"/>
        <end position="171"/>
    </location>
</feature>